<sequence>MKCAFVKLELRFLFRFLPRFILRSFHRAMGCFLSCLRASDDEDHLLPTSQHKSRGVVTSGNPPSLFLSRAFKRKEDTPRLDRDNLGLGSQRVDKEEPEQVHSFIPATPRKFCEEWENGKDSLEHTPCSSAYIALDTQIASRCSKDERTKQSLPTENTAASPSPPTTDIQRRRKTLRFECETDLSSRGYKQSPYPTPLKISDDMQTPGTVYPASFLNQPNDNKPRVRSQFLYPDNHLAKGISQSKIPEEEDPSSELSSASEHVQNATPTPKKGLKEVSYENESELEASLSWLKNASVINEEKEASNNQIPNLWESPEENPQITSPKVCYGNGIPNTTNKYKEDKKVNWHATPFEVRLERALSEKSFISQRNHLCGKPNTFEKEDTDTALSQLQLDSSKSVVS</sequence>
<dbReference type="Proteomes" id="UP001293593">
    <property type="component" value="Unassembled WGS sequence"/>
</dbReference>
<feature type="compositionally biased region" description="Polar residues" evidence="1">
    <location>
        <begin position="386"/>
        <end position="401"/>
    </location>
</feature>
<feature type="compositionally biased region" description="Polar residues" evidence="1">
    <location>
        <begin position="150"/>
        <end position="160"/>
    </location>
</feature>
<evidence type="ECO:0000313" key="2">
    <source>
        <dbReference type="EMBL" id="KAK4275598.1"/>
    </source>
</evidence>
<dbReference type="InterPro" id="IPR039300">
    <property type="entry name" value="JASON"/>
</dbReference>
<dbReference type="PANTHER" id="PTHR33318">
    <property type="entry name" value="ASPARTYL/GLUTAMYL-TRNA(ASN/GLN) AMIDOTRANSFERASE SUBUNIT"/>
    <property type="match status" value="1"/>
</dbReference>
<organism evidence="2 3">
    <name type="scientific">Acacia crassicarpa</name>
    <name type="common">northern wattle</name>
    <dbReference type="NCBI Taxonomy" id="499986"/>
    <lineage>
        <taxon>Eukaryota</taxon>
        <taxon>Viridiplantae</taxon>
        <taxon>Streptophyta</taxon>
        <taxon>Embryophyta</taxon>
        <taxon>Tracheophyta</taxon>
        <taxon>Spermatophyta</taxon>
        <taxon>Magnoliopsida</taxon>
        <taxon>eudicotyledons</taxon>
        <taxon>Gunneridae</taxon>
        <taxon>Pentapetalae</taxon>
        <taxon>rosids</taxon>
        <taxon>fabids</taxon>
        <taxon>Fabales</taxon>
        <taxon>Fabaceae</taxon>
        <taxon>Caesalpinioideae</taxon>
        <taxon>mimosoid clade</taxon>
        <taxon>Acacieae</taxon>
        <taxon>Acacia</taxon>
    </lineage>
</organism>
<evidence type="ECO:0000313" key="3">
    <source>
        <dbReference type="Proteomes" id="UP001293593"/>
    </source>
</evidence>
<dbReference type="PANTHER" id="PTHR33318:SF7">
    <property type="entry name" value="PROTEIN JASON"/>
    <property type="match status" value="1"/>
</dbReference>
<comment type="caution">
    <text evidence="2">The sequence shown here is derived from an EMBL/GenBank/DDBJ whole genome shotgun (WGS) entry which is preliminary data.</text>
</comment>
<reference evidence="2" key="1">
    <citation type="submission" date="2023-10" db="EMBL/GenBank/DDBJ databases">
        <title>Chromosome-level genome of the transformable northern wattle, Acacia crassicarpa.</title>
        <authorList>
            <person name="Massaro I."/>
            <person name="Sinha N.R."/>
            <person name="Poethig S."/>
            <person name="Leichty A.R."/>
        </authorList>
    </citation>
    <scope>NUCLEOTIDE SEQUENCE</scope>
    <source>
        <strain evidence="2">Acra3RX</strain>
        <tissue evidence="2">Leaf</tissue>
    </source>
</reference>
<protein>
    <recommendedName>
        <fullName evidence="4">Protein JASON</fullName>
    </recommendedName>
</protein>
<dbReference type="GO" id="GO:0007142">
    <property type="term" value="P:male meiosis II"/>
    <property type="evidence" value="ECO:0007669"/>
    <property type="project" value="InterPro"/>
</dbReference>
<dbReference type="EMBL" id="JAWXYG010000004">
    <property type="protein sequence ID" value="KAK4275598.1"/>
    <property type="molecule type" value="Genomic_DNA"/>
</dbReference>
<feature type="region of interest" description="Disordered" evidence="1">
    <location>
        <begin position="240"/>
        <end position="278"/>
    </location>
</feature>
<gene>
    <name evidence="2" type="ORF">QN277_018648</name>
</gene>
<dbReference type="AlphaFoldDB" id="A0AAE1JTZ6"/>
<evidence type="ECO:0008006" key="4">
    <source>
        <dbReference type="Google" id="ProtNLM"/>
    </source>
</evidence>
<keyword evidence="3" id="KW-1185">Reference proteome</keyword>
<feature type="region of interest" description="Disordered" evidence="1">
    <location>
        <begin position="142"/>
        <end position="226"/>
    </location>
</feature>
<feature type="region of interest" description="Disordered" evidence="1">
    <location>
        <begin position="372"/>
        <end position="401"/>
    </location>
</feature>
<evidence type="ECO:0000256" key="1">
    <source>
        <dbReference type="SAM" id="MobiDB-lite"/>
    </source>
</evidence>
<accession>A0AAE1JTZ6</accession>
<name>A0AAE1JTZ6_9FABA</name>
<proteinExistence type="predicted"/>